<dbReference type="InterPro" id="IPR037493">
    <property type="entry name" value="ExoIII-like"/>
</dbReference>
<dbReference type="PANTHER" id="PTHR43250">
    <property type="entry name" value="EXODEOXYRIBONUCLEASE III"/>
    <property type="match status" value="1"/>
</dbReference>
<dbReference type="InterPro" id="IPR005135">
    <property type="entry name" value="Endo/exonuclease/phosphatase"/>
</dbReference>
<evidence type="ECO:0000256" key="3">
    <source>
        <dbReference type="ARBA" id="ARBA00007092"/>
    </source>
</evidence>
<dbReference type="Gene3D" id="3.60.10.10">
    <property type="entry name" value="Endonuclease/exonuclease/phosphatase"/>
    <property type="match status" value="1"/>
</dbReference>
<dbReference type="NCBIfam" id="TIGR00633">
    <property type="entry name" value="xth"/>
    <property type="match status" value="1"/>
</dbReference>
<keyword evidence="4" id="KW-0479">Metal-binding</keyword>
<dbReference type="PROSITE" id="PS00728">
    <property type="entry name" value="AP_NUCLEASE_F1_3"/>
    <property type="match status" value="1"/>
</dbReference>
<evidence type="ECO:0000256" key="4">
    <source>
        <dbReference type="ARBA" id="ARBA00022723"/>
    </source>
</evidence>
<evidence type="ECO:0000259" key="8">
    <source>
        <dbReference type="Pfam" id="PF03372"/>
    </source>
</evidence>
<evidence type="ECO:0000256" key="1">
    <source>
        <dbReference type="ARBA" id="ARBA00001936"/>
    </source>
</evidence>
<keyword evidence="6" id="KW-0460">Magnesium</keyword>
<dbReference type="NCBIfam" id="TIGR00195">
    <property type="entry name" value="exoDNase_III"/>
    <property type="match status" value="1"/>
</dbReference>
<gene>
    <name evidence="9" type="primary">xth</name>
    <name evidence="9" type="ORF">ACFOEN_03180</name>
</gene>
<feature type="domain" description="Endonuclease/exonuclease/phosphatase" evidence="8">
    <location>
        <begin position="5"/>
        <end position="252"/>
    </location>
</feature>
<evidence type="ECO:0000256" key="6">
    <source>
        <dbReference type="ARBA" id="ARBA00022842"/>
    </source>
</evidence>
<dbReference type="Pfam" id="PF03372">
    <property type="entry name" value="Exo_endo_phos"/>
    <property type="match status" value="1"/>
</dbReference>
<dbReference type="SUPFAM" id="SSF56219">
    <property type="entry name" value="DNase I-like"/>
    <property type="match status" value="1"/>
</dbReference>
<evidence type="ECO:0000256" key="5">
    <source>
        <dbReference type="ARBA" id="ARBA00022801"/>
    </source>
</evidence>
<dbReference type="GO" id="GO:0008311">
    <property type="term" value="F:double-stranded DNA 3'-5' DNA exonuclease activity"/>
    <property type="evidence" value="ECO:0007669"/>
    <property type="project" value="UniProtKB-EC"/>
</dbReference>
<name>A0ABV7H265_9BURK</name>
<dbReference type="PROSITE" id="PS51435">
    <property type="entry name" value="AP_NUCLEASE_F1_4"/>
    <property type="match status" value="1"/>
</dbReference>
<proteinExistence type="inferred from homology"/>
<dbReference type="InterPro" id="IPR020848">
    <property type="entry name" value="AP_endonuclease_F1_CS"/>
</dbReference>
<dbReference type="RefSeq" id="WP_377301017.1">
    <property type="nucleotide sequence ID" value="NZ_CP180191.1"/>
</dbReference>
<reference evidence="10" key="1">
    <citation type="journal article" date="2019" name="Int. J. Syst. Evol. Microbiol.">
        <title>The Global Catalogue of Microorganisms (GCM) 10K type strain sequencing project: providing services to taxonomists for standard genome sequencing and annotation.</title>
        <authorList>
            <consortium name="The Broad Institute Genomics Platform"/>
            <consortium name="The Broad Institute Genome Sequencing Center for Infectious Disease"/>
            <person name="Wu L."/>
            <person name="Ma J."/>
        </authorList>
    </citation>
    <scope>NUCLEOTIDE SEQUENCE [LARGE SCALE GENOMIC DNA]</scope>
    <source>
        <strain evidence="10">KCTC 52168</strain>
    </source>
</reference>
<feature type="region of interest" description="Disordered" evidence="7">
    <location>
        <begin position="240"/>
        <end position="260"/>
    </location>
</feature>
<dbReference type="EMBL" id="JBHRTI010000003">
    <property type="protein sequence ID" value="MFC3146641.1"/>
    <property type="molecule type" value="Genomic_DNA"/>
</dbReference>
<comment type="cofactor">
    <cofactor evidence="2">
        <name>Mg(2+)</name>
        <dbReference type="ChEBI" id="CHEBI:18420"/>
    </cofactor>
</comment>
<dbReference type="InterPro" id="IPR036691">
    <property type="entry name" value="Endo/exonu/phosph_ase_sf"/>
</dbReference>
<evidence type="ECO:0000313" key="10">
    <source>
        <dbReference type="Proteomes" id="UP001595556"/>
    </source>
</evidence>
<sequence>MIVSSWNVNSLNVRLPQVLDWLAAQQQAAAPVDVLCLQELKLTDDKFPREAFEQLGWHMAYTGQKTYNGVAILSRQPLTDVVLNNPRYEDEQRRLVAATIDGVRIINGYFPNGQEVGSDKYAYKLAWLDALIELVREDLSRFPKLVLCGDFNIAPADADVHDPALWGEGLHVSPQERARFFRFIDELGLKDTFRLFEQAPKLFSWWDYRNLGFQKNQGLRIDHILASPALATSCKRSWIDRQPRKNKQPSDHAPVLAEFA</sequence>
<comment type="cofactor">
    <cofactor evidence="1">
        <name>Mn(2+)</name>
        <dbReference type="ChEBI" id="CHEBI:29035"/>
    </cofactor>
</comment>
<evidence type="ECO:0000313" key="9">
    <source>
        <dbReference type="EMBL" id="MFC3146641.1"/>
    </source>
</evidence>
<evidence type="ECO:0000256" key="2">
    <source>
        <dbReference type="ARBA" id="ARBA00001946"/>
    </source>
</evidence>
<dbReference type="EC" id="3.1.11.2" evidence="9"/>
<keyword evidence="10" id="KW-1185">Reference proteome</keyword>
<accession>A0ABV7H265</accession>
<comment type="caution">
    <text evidence="9">The sequence shown here is derived from an EMBL/GenBank/DDBJ whole genome shotgun (WGS) entry which is preliminary data.</text>
</comment>
<protein>
    <submittedName>
        <fullName evidence="9">Exodeoxyribonuclease III</fullName>
        <ecNumber evidence="9">3.1.11.2</ecNumber>
    </submittedName>
</protein>
<evidence type="ECO:0000256" key="7">
    <source>
        <dbReference type="SAM" id="MobiDB-lite"/>
    </source>
</evidence>
<dbReference type="Proteomes" id="UP001595556">
    <property type="component" value="Unassembled WGS sequence"/>
</dbReference>
<comment type="similarity">
    <text evidence="3">Belongs to the DNA repair enzymes AP/ExoA family.</text>
</comment>
<dbReference type="PANTHER" id="PTHR43250:SF2">
    <property type="entry name" value="EXODEOXYRIBONUCLEASE III"/>
    <property type="match status" value="1"/>
</dbReference>
<dbReference type="CDD" id="cd09086">
    <property type="entry name" value="ExoIII-like_AP-endo"/>
    <property type="match status" value="1"/>
</dbReference>
<keyword evidence="5 9" id="KW-0378">Hydrolase</keyword>
<organism evidence="9 10">
    <name type="scientific">Piscinibacterium candidicorallinum</name>
    <dbReference type="NCBI Taxonomy" id="1793872"/>
    <lineage>
        <taxon>Bacteria</taxon>
        <taxon>Pseudomonadati</taxon>
        <taxon>Pseudomonadota</taxon>
        <taxon>Betaproteobacteria</taxon>
        <taxon>Burkholderiales</taxon>
        <taxon>Piscinibacterium</taxon>
    </lineage>
</organism>
<dbReference type="InterPro" id="IPR004808">
    <property type="entry name" value="AP_endonuc_1"/>
</dbReference>